<dbReference type="AlphaFoldDB" id="A0A7C8MAL0"/>
<feature type="compositionally biased region" description="Low complexity" evidence="1">
    <location>
        <begin position="464"/>
        <end position="473"/>
    </location>
</feature>
<evidence type="ECO:0000313" key="3">
    <source>
        <dbReference type="Proteomes" id="UP000481861"/>
    </source>
</evidence>
<dbReference type="EMBL" id="JAADJZ010000007">
    <property type="protein sequence ID" value="KAF2873678.1"/>
    <property type="molecule type" value="Genomic_DNA"/>
</dbReference>
<dbReference type="Proteomes" id="UP000481861">
    <property type="component" value="Unassembled WGS sequence"/>
</dbReference>
<reference evidence="2 3" key="1">
    <citation type="submission" date="2020-01" db="EMBL/GenBank/DDBJ databases">
        <authorList>
            <consortium name="DOE Joint Genome Institute"/>
            <person name="Haridas S."/>
            <person name="Albert R."/>
            <person name="Binder M."/>
            <person name="Bloem J."/>
            <person name="Labutti K."/>
            <person name="Salamov A."/>
            <person name="Andreopoulos B."/>
            <person name="Baker S.E."/>
            <person name="Barry K."/>
            <person name="Bills G."/>
            <person name="Bluhm B.H."/>
            <person name="Cannon C."/>
            <person name="Castanera R."/>
            <person name="Culley D.E."/>
            <person name="Daum C."/>
            <person name="Ezra D."/>
            <person name="Gonzalez J.B."/>
            <person name="Henrissat B."/>
            <person name="Kuo A."/>
            <person name="Liang C."/>
            <person name="Lipzen A."/>
            <person name="Lutzoni F."/>
            <person name="Magnuson J."/>
            <person name="Mondo S."/>
            <person name="Nolan M."/>
            <person name="Ohm R."/>
            <person name="Pangilinan J."/>
            <person name="Park H.-J.H."/>
            <person name="Ramirez L."/>
            <person name="Alfaro M."/>
            <person name="Sun H."/>
            <person name="Tritt A."/>
            <person name="Yoshinaga Y."/>
            <person name="Zwiers L.-H.L."/>
            <person name="Turgeon B.G."/>
            <person name="Goodwin S.B."/>
            <person name="Spatafora J.W."/>
            <person name="Crous P.W."/>
            <person name="Grigoriev I.V."/>
        </authorList>
    </citation>
    <scope>NUCLEOTIDE SEQUENCE [LARGE SCALE GENOMIC DNA]</scope>
    <source>
        <strain evidence="2 3">CBS 611.86</strain>
    </source>
</reference>
<evidence type="ECO:0000256" key="1">
    <source>
        <dbReference type="SAM" id="MobiDB-lite"/>
    </source>
</evidence>
<protein>
    <submittedName>
        <fullName evidence="2">Uncharacterized protein</fullName>
    </submittedName>
</protein>
<keyword evidence="3" id="KW-1185">Reference proteome</keyword>
<proteinExistence type="predicted"/>
<sequence length="481" mass="55225">MWGSQYGDLVNWNVNEAHRSDIIGFPCARLICEAQATLLRLLRRLVENLLENTASAEPESAVKWKSLVEGGLKKTGEIVDWSSYVYQPYSAPPNFNIDALVARAKARVDATGDHIWLLQTEPSYLRHHIKLLQQMHAAENYRGNAIGDYVVPGEWIGDINIHLVWRGVLEEFEHTQQLYHRFRDSIHPGTPLPREYDDALAALEVLLVNIMHNCSKQLQALLTQRPGFQNLYHQGFERETGQVTMKLKESFTTSVLFNEEPLYWCLLQLQGAPDDQRRFPYAMLLDFLDHHLTSSPTPERARLDAILFEKLSDYATIFELLSAVRLHRPKMKIGHASVFLETEDRLSWRRLKVKRLGELNDTTFANGWKKFMGTPPPSGRRDQKWLTEFDAVHKALQAFWSKLHAEYEKRFKASGRTEMDIKQDLKSVSFWDGEDYYNRLEAKRTAVSSDIAASKTSQDNGIFLPLPSESSDPSSKEALSH</sequence>
<gene>
    <name evidence="2" type="ORF">BDV95DRAFT_605159</name>
</gene>
<organism evidence="2 3">
    <name type="scientific">Massariosphaeria phaeospora</name>
    <dbReference type="NCBI Taxonomy" id="100035"/>
    <lineage>
        <taxon>Eukaryota</taxon>
        <taxon>Fungi</taxon>
        <taxon>Dikarya</taxon>
        <taxon>Ascomycota</taxon>
        <taxon>Pezizomycotina</taxon>
        <taxon>Dothideomycetes</taxon>
        <taxon>Pleosporomycetidae</taxon>
        <taxon>Pleosporales</taxon>
        <taxon>Pleosporales incertae sedis</taxon>
        <taxon>Massariosphaeria</taxon>
    </lineage>
</organism>
<accession>A0A7C8MAL0</accession>
<name>A0A7C8MAL0_9PLEO</name>
<evidence type="ECO:0000313" key="2">
    <source>
        <dbReference type="EMBL" id="KAF2873678.1"/>
    </source>
</evidence>
<dbReference type="OrthoDB" id="2922289at2759"/>
<feature type="region of interest" description="Disordered" evidence="1">
    <location>
        <begin position="459"/>
        <end position="481"/>
    </location>
</feature>
<comment type="caution">
    <text evidence="2">The sequence shown here is derived from an EMBL/GenBank/DDBJ whole genome shotgun (WGS) entry which is preliminary data.</text>
</comment>